<feature type="region of interest" description="Disordered" evidence="1">
    <location>
        <begin position="1"/>
        <end position="137"/>
    </location>
</feature>
<evidence type="ECO:0000256" key="1">
    <source>
        <dbReference type="SAM" id="MobiDB-lite"/>
    </source>
</evidence>
<feature type="compositionally biased region" description="Polar residues" evidence="1">
    <location>
        <begin position="15"/>
        <end position="34"/>
    </location>
</feature>
<sequence length="179" mass="19092">MGNQNSKGTGDGLSASASQTSLDKGTKDFQSYPSFSKADTKESTRSFRGALKSKIPGTKTDSPRASTSGLPIGESSADKSDAASVKSGRNSRSALTRSAPADGVDSPTSPTQDSTDNVTPALEDSKPPPPQFNQPQCDQDTMMLMQHNEVARSTMFLTNRLLELRTLMRICSELEPRSS</sequence>
<protein>
    <submittedName>
        <fullName evidence="2">Uncharacterized protein</fullName>
    </submittedName>
</protein>
<name>A0A9P6SQQ9_9HELO</name>
<dbReference type="OrthoDB" id="10611842at2759"/>
<gene>
    <name evidence="2" type="ORF">D0Z07_8536</name>
</gene>
<dbReference type="Proteomes" id="UP000785200">
    <property type="component" value="Unassembled WGS sequence"/>
</dbReference>
<evidence type="ECO:0000313" key="2">
    <source>
        <dbReference type="EMBL" id="KAG0645417.1"/>
    </source>
</evidence>
<proteinExistence type="predicted"/>
<dbReference type="AlphaFoldDB" id="A0A9P6SQQ9"/>
<evidence type="ECO:0000313" key="3">
    <source>
        <dbReference type="Proteomes" id="UP000785200"/>
    </source>
</evidence>
<feature type="compositionally biased region" description="Polar residues" evidence="1">
    <location>
        <begin position="106"/>
        <end position="118"/>
    </location>
</feature>
<dbReference type="EMBL" id="VNKQ01000018">
    <property type="protein sequence ID" value="KAG0645417.1"/>
    <property type="molecule type" value="Genomic_DNA"/>
</dbReference>
<feature type="compositionally biased region" description="Polar residues" evidence="1">
    <location>
        <begin position="59"/>
        <end position="69"/>
    </location>
</feature>
<reference evidence="2" key="1">
    <citation type="submission" date="2019-07" db="EMBL/GenBank/DDBJ databases">
        <title>Hyphodiscus hymeniophilus genome sequencing and assembly.</title>
        <authorList>
            <person name="Kramer G."/>
            <person name="Nodwell J."/>
        </authorList>
    </citation>
    <scope>NUCLEOTIDE SEQUENCE</scope>
    <source>
        <strain evidence="2">ATCC 34498</strain>
    </source>
</reference>
<comment type="caution">
    <text evidence="2">The sequence shown here is derived from an EMBL/GenBank/DDBJ whole genome shotgun (WGS) entry which is preliminary data.</text>
</comment>
<organism evidence="2 3">
    <name type="scientific">Hyphodiscus hymeniophilus</name>
    <dbReference type="NCBI Taxonomy" id="353542"/>
    <lineage>
        <taxon>Eukaryota</taxon>
        <taxon>Fungi</taxon>
        <taxon>Dikarya</taxon>
        <taxon>Ascomycota</taxon>
        <taxon>Pezizomycotina</taxon>
        <taxon>Leotiomycetes</taxon>
        <taxon>Helotiales</taxon>
        <taxon>Hyphodiscaceae</taxon>
        <taxon>Hyphodiscus</taxon>
    </lineage>
</organism>
<keyword evidence="3" id="KW-1185">Reference proteome</keyword>
<accession>A0A9P6SQQ9</accession>